<dbReference type="SMART" id="SM00066">
    <property type="entry name" value="GAL4"/>
    <property type="match status" value="1"/>
</dbReference>
<feature type="region of interest" description="Disordered" evidence="6">
    <location>
        <begin position="997"/>
        <end position="1031"/>
    </location>
</feature>
<gene>
    <name evidence="8" type="ORF">M440DRAFT_1368011</name>
</gene>
<keyword evidence="5" id="KW-0175">Coiled coil</keyword>
<protein>
    <recommendedName>
        <fullName evidence="7">Zn(2)-C6 fungal-type domain-containing protein</fullName>
    </recommendedName>
</protein>
<evidence type="ECO:0000256" key="5">
    <source>
        <dbReference type="SAM" id="Coils"/>
    </source>
</evidence>
<reference evidence="8 9" key="1">
    <citation type="submission" date="2016-07" db="EMBL/GenBank/DDBJ databases">
        <title>Multiple horizontal gene transfer events from other fungi enriched the ability of initially mycotrophic Trichoderma (Ascomycota) to feed on dead plant biomass.</title>
        <authorList>
            <consortium name="DOE Joint Genome Institute"/>
            <person name="Aerts A."/>
            <person name="Atanasova L."/>
            <person name="Chenthamara K."/>
            <person name="Zhang J."/>
            <person name="Grujic M."/>
            <person name="Henrissat B."/>
            <person name="Kuo A."/>
            <person name="Salamov A."/>
            <person name="Lipzen A."/>
            <person name="Labutti K."/>
            <person name="Barry K."/>
            <person name="Miao Y."/>
            <person name="Rahimi M.J."/>
            <person name="Shen Q."/>
            <person name="Grigoriev I.V."/>
            <person name="Kubicek C.P."/>
            <person name="Druzhinina I.S."/>
        </authorList>
    </citation>
    <scope>NUCLEOTIDE SEQUENCE [LARGE SCALE GENOMIC DNA]</scope>
    <source>
        <strain evidence="8 9">ATCC 18648</strain>
    </source>
</reference>
<evidence type="ECO:0000259" key="7">
    <source>
        <dbReference type="PROSITE" id="PS50048"/>
    </source>
</evidence>
<dbReference type="CDD" id="cd12148">
    <property type="entry name" value="fungal_TF_MHR"/>
    <property type="match status" value="1"/>
</dbReference>
<evidence type="ECO:0000256" key="4">
    <source>
        <dbReference type="ARBA" id="ARBA00023242"/>
    </source>
</evidence>
<evidence type="ECO:0000256" key="2">
    <source>
        <dbReference type="ARBA" id="ARBA00023015"/>
    </source>
</evidence>
<dbReference type="Pfam" id="PF04082">
    <property type="entry name" value="Fungal_trans"/>
    <property type="match status" value="1"/>
</dbReference>
<proteinExistence type="predicted"/>
<keyword evidence="4" id="KW-0539">Nucleus</keyword>
<dbReference type="Proteomes" id="UP000240760">
    <property type="component" value="Unassembled WGS sequence"/>
</dbReference>
<keyword evidence="9" id="KW-1185">Reference proteome</keyword>
<dbReference type="CDD" id="cd00067">
    <property type="entry name" value="GAL4"/>
    <property type="match status" value="1"/>
</dbReference>
<dbReference type="GO" id="GO:0008270">
    <property type="term" value="F:zinc ion binding"/>
    <property type="evidence" value="ECO:0007669"/>
    <property type="project" value="InterPro"/>
</dbReference>
<dbReference type="InterPro" id="IPR051127">
    <property type="entry name" value="Fungal_SecMet_Regulators"/>
</dbReference>
<keyword evidence="3" id="KW-0804">Transcription</keyword>
<dbReference type="GO" id="GO:0000435">
    <property type="term" value="P:positive regulation of transcription from RNA polymerase II promoter by galactose"/>
    <property type="evidence" value="ECO:0007669"/>
    <property type="project" value="TreeGrafter"/>
</dbReference>
<dbReference type="EMBL" id="KZ679126">
    <property type="protein sequence ID" value="PTB81703.1"/>
    <property type="molecule type" value="Genomic_DNA"/>
</dbReference>
<dbReference type="GO" id="GO:0005634">
    <property type="term" value="C:nucleus"/>
    <property type="evidence" value="ECO:0007669"/>
    <property type="project" value="TreeGrafter"/>
</dbReference>
<dbReference type="PANTHER" id="PTHR47424:SF9">
    <property type="entry name" value="TAH-2"/>
    <property type="match status" value="1"/>
</dbReference>
<dbReference type="AlphaFoldDB" id="A0A2T4CJI6"/>
<keyword evidence="1" id="KW-0479">Metal-binding</keyword>
<name>A0A2T4CJI6_TRILO</name>
<organism evidence="8 9">
    <name type="scientific">Trichoderma longibrachiatum ATCC 18648</name>
    <dbReference type="NCBI Taxonomy" id="983965"/>
    <lineage>
        <taxon>Eukaryota</taxon>
        <taxon>Fungi</taxon>
        <taxon>Dikarya</taxon>
        <taxon>Ascomycota</taxon>
        <taxon>Pezizomycotina</taxon>
        <taxon>Sordariomycetes</taxon>
        <taxon>Hypocreomycetidae</taxon>
        <taxon>Hypocreales</taxon>
        <taxon>Hypocreaceae</taxon>
        <taxon>Trichoderma</taxon>
    </lineage>
</organism>
<feature type="coiled-coil region" evidence="5">
    <location>
        <begin position="1068"/>
        <end position="1095"/>
    </location>
</feature>
<keyword evidence="2" id="KW-0805">Transcription regulation</keyword>
<dbReference type="PROSITE" id="PS50048">
    <property type="entry name" value="ZN2_CY6_FUNGAL_2"/>
    <property type="match status" value="1"/>
</dbReference>
<dbReference type="GO" id="GO:0000978">
    <property type="term" value="F:RNA polymerase II cis-regulatory region sequence-specific DNA binding"/>
    <property type="evidence" value="ECO:0007669"/>
    <property type="project" value="TreeGrafter"/>
</dbReference>
<dbReference type="InterPro" id="IPR001138">
    <property type="entry name" value="Zn2Cys6_DnaBD"/>
</dbReference>
<feature type="region of interest" description="Disordered" evidence="6">
    <location>
        <begin position="764"/>
        <end position="795"/>
    </location>
</feature>
<dbReference type="SUPFAM" id="SSF57701">
    <property type="entry name" value="Zn2/Cys6 DNA-binding domain"/>
    <property type="match status" value="1"/>
</dbReference>
<dbReference type="InterPro" id="IPR036864">
    <property type="entry name" value="Zn2-C6_fun-type_DNA-bd_sf"/>
</dbReference>
<sequence length="1184" mass="132115">MPRHNGSEKRTRIAKACILCQTHKTKCDGLCPCGQCIKRERSSTCSYSSHRRLYGRQRPGPKEADIDVPRETKITTIKIEETQDDRLDPGLREQDGIHIAIPKVPNTMRDTKGRAMYYGDCAALSFLRNIQELIQGEEELAEVAKEISSFSVLAEAPPTDGESVLAYSNANLKDLEDLIQVFFTSTCGMLDIINRATVETLLSRWISGNISVTSSSSAILYLVLALAALIRSASALDEHRSRSFFYHGRRIALLELTEYPTMETVQAFSLISLYMLGSCRRDGGYMNLGTAISAAKALGYHRAESTFPQCPEDRLLRKRVWRSLCVFDILLCAMIGRAPMTSAMDSAEEDFEDYRQRPDAKHPDKCQELGLYESARAISILKQTLLEIYTKRSAPLELLQRLSSKLRQMGTELPFEIRSISPAAFSDNKCPKTRQLIIRNATVACNYYFSMMMLTRPFLIACLRAKYSKSPTTTVGSEMRDSEESSEVDKSVKFGAMTSFDTALKTIQLLHELYVAGVLYNNMPLAVGWTFVSALTVCAAYFGCLGDAKECELAIYRANQILQHFMQNNQQARQYESILKKLSRVALRSISGAEDQPYGNSSRVFWSDLFRLTPAHLHQMKEEEKEESCDGVPCNMGRQEGGLAMVDGEGVSSEEGGSLQDETPLDEGLGDIFHFPDDAYKDFANYTLMTEGLFPEQHDFALDQPLSAPHFPAISRSRTPHLITTRIRIMSTSRLADNADEPTQPFSPPGHDRILQRLSEVQAERDDGEINGNGDDGDARDHVHDDEMTLSDSSDGHTCDGNMVYHNNAVTWNDVGNQKQRGDGIHLDIFLDTMSNTCLFKLYCSVLHKGSKAKGQKHTLFLFIHPESVREITLSNGRSSGPSTSKPSRPMLSFSLTQRPSLVVPKGHVLETKEQSKGALNIILALAQATEFTLHLNNSNLNSPLKKSRLELIARKFSPDSVSSRPLTNERCAHLGSLYAGRGGEVIDIDKATGALTDEADAPPSYAGPAHGQTPQNKRRRIDSPIDKGKSPAVENDLFSFIRTSFDTMENRLCARIDSMAGQIKTQLDDFGTRLDKVEIRLRQLEDTVTDAIDHDHSASIQGEISEQLDDCITGIKVETEEVFKSIDDRFDETMERLEQEVGERMNQLEEDVKDCTVEIVESSLKRKLTNASLRVDGSVFLDL</sequence>
<accession>A0A2T4CJI6</accession>
<dbReference type="OrthoDB" id="47007at2759"/>
<dbReference type="GO" id="GO:0000981">
    <property type="term" value="F:DNA-binding transcription factor activity, RNA polymerase II-specific"/>
    <property type="evidence" value="ECO:0007669"/>
    <property type="project" value="InterPro"/>
</dbReference>
<evidence type="ECO:0000256" key="3">
    <source>
        <dbReference type="ARBA" id="ARBA00023163"/>
    </source>
</evidence>
<dbReference type="InterPro" id="IPR007219">
    <property type="entry name" value="XnlR_reg_dom"/>
</dbReference>
<evidence type="ECO:0000256" key="6">
    <source>
        <dbReference type="SAM" id="MobiDB-lite"/>
    </source>
</evidence>
<feature type="compositionally biased region" description="Polar residues" evidence="6">
    <location>
        <begin position="873"/>
        <end position="887"/>
    </location>
</feature>
<feature type="compositionally biased region" description="Basic and acidic residues" evidence="6">
    <location>
        <begin position="777"/>
        <end position="787"/>
    </location>
</feature>
<feature type="region of interest" description="Disordered" evidence="6">
    <location>
        <begin position="873"/>
        <end position="892"/>
    </location>
</feature>
<evidence type="ECO:0000313" key="9">
    <source>
        <dbReference type="Proteomes" id="UP000240760"/>
    </source>
</evidence>
<dbReference type="PANTHER" id="PTHR47424">
    <property type="entry name" value="REGULATORY PROTEIN GAL4"/>
    <property type="match status" value="1"/>
</dbReference>
<feature type="domain" description="Zn(2)-C6 fungal-type" evidence="7">
    <location>
        <begin position="16"/>
        <end position="47"/>
    </location>
</feature>
<dbReference type="STRING" id="983965.A0A2T4CJI6"/>
<evidence type="ECO:0000256" key="1">
    <source>
        <dbReference type="ARBA" id="ARBA00022723"/>
    </source>
</evidence>
<dbReference type="Gene3D" id="4.10.240.10">
    <property type="entry name" value="Zn(2)-C6 fungal-type DNA-binding domain"/>
    <property type="match status" value="1"/>
</dbReference>
<evidence type="ECO:0000313" key="8">
    <source>
        <dbReference type="EMBL" id="PTB81703.1"/>
    </source>
</evidence>
<dbReference type="GO" id="GO:0006351">
    <property type="term" value="P:DNA-templated transcription"/>
    <property type="evidence" value="ECO:0007669"/>
    <property type="project" value="InterPro"/>
</dbReference>